<dbReference type="EMBL" id="CP118375">
    <property type="protein sequence ID" value="WFD41732.1"/>
    <property type="molecule type" value="Genomic_DNA"/>
</dbReference>
<dbReference type="AlphaFoldDB" id="A0AAF0F6W2"/>
<keyword evidence="3" id="KW-1185">Reference proteome</keyword>
<evidence type="ECO:0000313" key="3">
    <source>
        <dbReference type="Proteomes" id="UP001214628"/>
    </source>
</evidence>
<sequence>MEPSKGGPVNLTQERAAEAETRLSKLIETLVLKWTDNVNTSSIAIIAHATILHRILQLLVSLDGQGVSSLSTSPRRTIAVHTPTLAPGAFHQLLVSKIQSSETFCQVRILALGEAAHLHTSTTYPISPLLGAPSESAHYIRPSDQIGRSSSPKVLPPVTLSSLSLYDSTLTPGRTKRTSQPDISLPTGIESRISNATPSPSRGRTGSGLNFLPLGSRSSSSSMNPSRNLQAYDMSTMIRSIEKWDSTRSDDHYDSVQSPVHSSSRVGDPSTGSRYGTPFQGGVGSTFTHGTPRANESSSSLAITSPTTAARGAFSSAGSTSASSLHGSSSSAAPLLNVGAFAQSLFGHTGSSSATESETSDATVVWQSVCVRLFPLFNFETLNTPIEAIADSVDLYVRLTFEQDPAQAPAILYENLRKDVLRGLLSITNKLQGREGQALLNGLSWAWRMYYGTIVPYLQACLSPLEHRAAELAMLHQAATERYRSLGVSGPSHLEQQDCPNYDMEGVNVRRVLLLAFRDRVLLPIYEWFFFVLQNFLTLPRAIPDLSQVEAESIRKELRPYLIQLVGVLASLRTDDLAQERMEILYKSVTEIPTKISFKSQQELTVSPLSSKDTLSPGLSLAIQSDPSPIGSDQGLGESIQI</sequence>
<dbReference type="GO" id="GO:0038203">
    <property type="term" value="P:TORC2 signaling"/>
    <property type="evidence" value="ECO:0007669"/>
    <property type="project" value="TreeGrafter"/>
</dbReference>
<dbReference type="Proteomes" id="UP001214628">
    <property type="component" value="Chromosome 1"/>
</dbReference>
<evidence type="ECO:0000256" key="1">
    <source>
        <dbReference type="SAM" id="MobiDB-lite"/>
    </source>
</evidence>
<accession>A0AAF0F6W2</accession>
<protein>
    <submittedName>
        <fullName evidence="2">Uncharacterized protein</fullName>
    </submittedName>
</protein>
<gene>
    <name evidence="2" type="ORF">MPSI1_000368</name>
</gene>
<feature type="region of interest" description="Disordered" evidence="1">
    <location>
        <begin position="169"/>
        <end position="227"/>
    </location>
</feature>
<dbReference type="Pfam" id="PF08539">
    <property type="entry name" value="HbrB"/>
    <property type="match status" value="1"/>
</dbReference>
<dbReference type="PANTHER" id="PTHR32428:SF2">
    <property type="entry name" value="TARGET OF RAPAMYCIN COMPLEX 2 SUBUNIT BIT61-RELATED"/>
    <property type="match status" value="1"/>
</dbReference>
<feature type="compositionally biased region" description="Polar residues" evidence="1">
    <location>
        <begin position="192"/>
        <end position="208"/>
    </location>
</feature>
<feature type="compositionally biased region" description="Polar residues" evidence="1">
    <location>
        <begin position="285"/>
        <end position="301"/>
    </location>
</feature>
<name>A0AAF0F6W2_9BASI</name>
<dbReference type="InterPro" id="IPR013745">
    <property type="entry name" value="Bit61/PRR5"/>
</dbReference>
<dbReference type="PANTHER" id="PTHR32428">
    <property type="entry name" value="TARGET OF RAPAMYCIN COMPLEX 2 SUBUNIT BIT61-RELATED"/>
    <property type="match status" value="1"/>
</dbReference>
<reference evidence="2" key="1">
    <citation type="submission" date="2023-02" db="EMBL/GenBank/DDBJ databases">
        <title>Mating type loci evolution in Malassezia.</title>
        <authorList>
            <person name="Coelho M.A."/>
        </authorList>
    </citation>
    <scope>NUCLEOTIDE SEQUENCE</scope>
    <source>
        <strain evidence="2">CBS 14136</strain>
    </source>
</reference>
<organism evidence="2 3">
    <name type="scientific">Malassezia psittaci</name>
    <dbReference type="NCBI Taxonomy" id="1821823"/>
    <lineage>
        <taxon>Eukaryota</taxon>
        <taxon>Fungi</taxon>
        <taxon>Dikarya</taxon>
        <taxon>Basidiomycota</taxon>
        <taxon>Ustilaginomycotina</taxon>
        <taxon>Malasseziomycetes</taxon>
        <taxon>Malasseziales</taxon>
        <taxon>Malasseziaceae</taxon>
        <taxon>Malassezia</taxon>
    </lineage>
</organism>
<dbReference type="GO" id="GO:0031932">
    <property type="term" value="C:TORC2 complex"/>
    <property type="evidence" value="ECO:0007669"/>
    <property type="project" value="TreeGrafter"/>
</dbReference>
<feature type="compositionally biased region" description="Polar residues" evidence="1">
    <location>
        <begin position="255"/>
        <end position="274"/>
    </location>
</feature>
<proteinExistence type="predicted"/>
<evidence type="ECO:0000313" key="2">
    <source>
        <dbReference type="EMBL" id="WFD41732.1"/>
    </source>
</evidence>
<feature type="compositionally biased region" description="Low complexity" evidence="1">
    <location>
        <begin position="216"/>
        <end position="227"/>
    </location>
</feature>
<feature type="region of interest" description="Disordered" evidence="1">
    <location>
        <begin position="247"/>
        <end position="301"/>
    </location>
</feature>